<dbReference type="GO" id="GO:0005737">
    <property type="term" value="C:cytoplasm"/>
    <property type="evidence" value="ECO:0007669"/>
    <property type="project" value="InterPro"/>
</dbReference>
<reference evidence="7 8" key="1">
    <citation type="submission" date="2018-01" db="EMBL/GenBank/DDBJ databases">
        <title>A novel member of the phylum Bacteroidetes isolated from glacier ice.</title>
        <authorList>
            <person name="Liu Q."/>
            <person name="Xin Y.-H."/>
        </authorList>
    </citation>
    <scope>NUCLEOTIDE SEQUENCE [LARGE SCALE GENOMIC DNA]</scope>
    <source>
        <strain evidence="7 8">RB1R16</strain>
    </source>
</reference>
<feature type="transmembrane region" description="Helical" evidence="5">
    <location>
        <begin position="43"/>
        <end position="61"/>
    </location>
</feature>
<keyword evidence="5" id="KW-0472">Membrane</keyword>
<dbReference type="PROSITE" id="PS50122">
    <property type="entry name" value="CHEB"/>
    <property type="match status" value="1"/>
</dbReference>
<proteinExistence type="predicted"/>
<evidence type="ECO:0000313" key="7">
    <source>
        <dbReference type="EMBL" id="PQJ12345.1"/>
    </source>
</evidence>
<keyword evidence="4" id="KW-0145">Chemotaxis</keyword>
<keyword evidence="8" id="KW-1185">Reference proteome</keyword>
<evidence type="ECO:0000256" key="2">
    <source>
        <dbReference type="ARBA" id="ARBA00039140"/>
    </source>
</evidence>
<dbReference type="RefSeq" id="WP_105037229.1">
    <property type="nucleotide sequence ID" value="NZ_PPSL01000001.1"/>
</dbReference>
<evidence type="ECO:0000313" key="8">
    <source>
        <dbReference type="Proteomes" id="UP000239872"/>
    </source>
</evidence>
<comment type="catalytic activity">
    <reaction evidence="3">
        <text>[protein]-L-glutamate 5-O-methyl ester + H2O = L-glutamyl-[protein] + methanol + H(+)</text>
        <dbReference type="Rhea" id="RHEA:23236"/>
        <dbReference type="Rhea" id="RHEA-COMP:10208"/>
        <dbReference type="Rhea" id="RHEA-COMP:10311"/>
        <dbReference type="ChEBI" id="CHEBI:15377"/>
        <dbReference type="ChEBI" id="CHEBI:15378"/>
        <dbReference type="ChEBI" id="CHEBI:17790"/>
        <dbReference type="ChEBI" id="CHEBI:29973"/>
        <dbReference type="ChEBI" id="CHEBI:82795"/>
        <dbReference type="EC" id="3.1.1.61"/>
    </reaction>
</comment>
<feature type="domain" description="CheB-type methylesterase" evidence="6">
    <location>
        <begin position="9"/>
        <end position="195"/>
    </location>
</feature>
<dbReference type="InterPro" id="IPR000673">
    <property type="entry name" value="Sig_transdc_resp-reg_Me-estase"/>
</dbReference>
<dbReference type="GO" id="GO:0006935">
    <property type="term" value="P:chemotaxis"/>
    <property type="evidence" value="ECO:0007669"/>
    <property type="project" value="UniProtKB-UniRule"/>
</dbReference>
<dbReference type="GO" id="GO:0000156">
    <property type="term" value="F:phosphorelay response regulator activity"/>
    <property type="evidence" value="ECO:0007669"/>
    <property type="project" value="InterPro"/>
</dbReference>
<dbReference type="CDD" id="cd16434">
    <property type="entry name" value="CheB-CheR_fusion"/>
    <property type="match status" value="1"/>
</dbReference>
<feature type="active site" evidence="4">
    <location>
        <position position="48"/>
    </location>
</feature>
<dbReference type="OrthoDB" id="649924at2"/>
<dbReference type="EC" id="3.1.1.61" evidence="2"/>
<feature type="active site" evidence="4">
    <location>
        <position position="138"/>
    </location>
</feature>
<sequence>MKAGGRMSALHPKFIVGVGGSAGALTAYWALLDALPPDTGMAFVIISHMSPTAYSQLALILSRHTKMPVIVASQKMPIQRDHVYVIPADSDLFIEKYIFKVLSPRVSRNKQIDLFFVSLAEAMGARAIGIVLSGYDGDGTEGCKQIKAKGGMTFAQDMSAEVPHMPLSAQASGCVDFVMAPGKISAKLIKMAAALKT</sequence>
<feature type="transmembrane region" description="Helical" evidence="5">
    <location>
        <begin position="12"/>
        <end position="31"/>
    </location>
</feature>
<dbReference type="SUPFAM" id="SSF52738">
    <property type="entry name" value="Methylesterase CheB, C-terminal domain"/>
    <property type="match status" value="1"/>
</dbReference>
<dbReference type="Proteomes" id="UP000239872">
    <property type="component" value="Unassembled WGS sequence"/>
</dbReference>
<comment type="caution">
    <text evidence="7">The sequence shown here is derived from an EMBL/GenBank/DDBJ whole genome shotgun (WGS) entry which is preliminary data.</text>
</comment>
<accession>A0A2S7T0K4</accession>
<evidence type="ECO:0000256" key="5">
    <source>
        <dbReference type="SAM" id="Phobius"/>
    </source>
</evidence>
<evidence type="ECO:0000256" key="1">
    <source>
        <dbReference type="ARBA" id="ARBA00022801"/>
    </source>
</evidence>
<dbReference type="Pfam" id="PF01339">
    <property type="entry name" value="CheB_methylest"/>
    <property type="match status" value="1"/>
</dbReference>
<evidence type="ECO:0000256" key="4">
    <source>
        <dbReference type="PROSITE-ProRule" id="PRU00050"/>
    </source>
</evidence>
<dbReference type="PANTHER" id="PTHR42872:SF6">
    <property type="entry name" value="PROTEIN-GLUTAMATE METHYLESTERASE_PROTEIN-GLUTAMINE GLUTAMINASE"/>
    <property type="match status" value="1"/>
</dbReference>
<dbReference type="AlphaFoldDB" id="A0A2S7T0K4"/>
<evidence type="ECO:0000256" key="3">
    <source>
        <dbReference type="ARBA" id="ARBA00048267"/>
    </source>
</evidence>
<keyword evidence="5" id="KW-1133">Transmembrane helix</keyword>
<dbReference type="PANTHER" id="PTHR42872">
    <property type="entry name" value="PROTEIN-GLUTAMATE METHYLESTERASE/PROTEIN-GLUTAMINE GLUTAMINASE"/>
    <property type="match status" value="1"/>
</dbReference>
<dbReference type="InterPro" id="IPR035909">
    <property type="entry name" value="CheB_C"/>
</dbReference>
<protein>
    <recommendedName>
        <fullName evidence="2">protein-glutamate methylesterase</fullName>
        <ecNumber evidence="2">3.1.1.61</ecNumber>
    </recommendedName>
</protein>
<feature type="active site" evidence="4">
    <location>
        <position position="21"/>
    </location>
</feature>
<evidence type="ECO:0000259" key="6">
    <source>
        <dbReference type="PROSITE" id="PS50122"/>
    </source>
</evidence>
<name>A0A2S7T0K4_9BACT</name>
<keyword evidence="1 4" id="KW-0378">Hydrolase</keyword>
<gene>
    <name evidence="7" type="ORF">CJD36_000905</name>
</gene>
<dbReference type="Gene3D" id="3.40.50.180">
    <property type="entry name" value="Methylesterase CheB, C-terminal domain"/>
    <property type="match status" value="1"/>
</dbReference>
<organism evidence="7 8">
    <name type="scientific">Flavipsychrobacter stenotrophus</name>
    <dbReference type="NCBI Taxonomy" id="2077091"/>
    <lineage>
        <taxon>Bacteria</taxon>
        <taxon>Pseudomonadati</taxon>
        <taxon>Bacteroidota</taxon>
        <taxon>Chitinophagia</taxon>
        <taxon>Chitinophagales</taxon>
        <taxon>Chitinophagaceae</taxon>
        <taxon>Flavipsychrobacter</taxon>
    </lineage>
</organism>
<dbReference type="EMBL" id="PPSL01000001">
    <property type="protein sequence ID" value="PQJ12345.1"/>
    <property type="molecule type" value="Genomic_DNA"/>
</dbReference>
<dbReference type="GO" id="GO:0008984">
    <property type="term" value="F:protein-glutamate methylesterase activity"/>
    <property type="evidence" value="ECO:0007669"/>
    <property type="project" value="UniProtKB-EC"/>
</dbReference>
<keyword evidence="5" id="KW-0812">Transmembrane</keyword>